<feature type="non-terminal residue" evidence="2">
    <location>
        <position position="1"/>
    </location>
</feature>
<dbReference type="PANTHER" id="PTHR33112">
    <property type="entry name" value="DOMAIN PROTEIN, PUTATIVE-RELATED"/>
    <property type="match status" value="1"/>
</dbReference>
<organism evidence="2 3">
    <name type="scientific">Dendryphion nanum</name>
    <dbReference type="NCBI Taxonomy" id="256645"/>
    <lineage>
        <taxon>Eukaryota</taxon>
        <taxon>Fungi</taxon>
        <taxon>Dikarya</taxon>
        <taxon>Ascomycota</taxon>
        <taxon>Pezizomycotina</taxon>
        <taxon>Dothideomycetes</taxon>
        <taxon>Pleosporomycetidae</taxon>
        <taxon>Pleosporales</taxon>
        <taxon>Torulaceae</taxon>
        <taxon>Dendryphion</taxon>
    </lineage>
</organism>
<evidence type="ECO:0000313" key="2">
    <source>
        <dbReference type="EMBL" id="KAH7130786.1"/>
    </source>
</evidence>
<dbReference type="EMBL" id="JAGMWT010000004">
    <property type="protein sequence ID" value="KAH7130786.1"/>
    <property type="molecule type" value="Genomic_DNA"/>
</dbReference>
<dbReference type="Pfam" id="PF06985">
    <property type="entry name" value="HET"/>
    <property type="match status" value="1"/>
</dbReference>
<dbReference type="InterPro" id="IPR010730">
    <property type="entry name" value="HET"/>
</dbReference>
<feature type="non-terminal residue" evidence="2">
    <location>
        <position position="272"/>
    </location>
</feature>
<sequence length="272" mass="31003">ILINELPNTFQDAILVVKKLGLRYLWIDNLCIVQDNEADWKAHVTEMANIYANAFITIAAGAIEDDDGGIFNRVPLEYIKPIKFAVEVDSIVHGSYARSQVQHYLSKNSPYEHIPLLTPGWVLQEQYLSKRYLCFGPHEITWECREELACSCTTFPNGYNPRAQGRSGWPHSLCNGNRIAQIAQLSSHEIKHLWQDIVCAFSQRDLTFPSDRLPALAGVAEVFKKHRSSRYLMGLWSDNVLHDLAWQRSPIDHPYGRSLELLPSWTWAAAAK</sequence>
<feature type="domain" description="Heterokaryon incompatibility" evidence="1">
    <location>
        <begin position="5"/>
        <end position="125"/>
    </location>
</feature>
<dbReference type="OrthoDB" id="3486565at2759"/>
<accession>A0A9P9ISH2</accession>
<comment type="caution">
    <text evidence="2">The sequence shown here is derived from an EMBL/GenBank/DDBJ whole genome shotgun (WGS) entry which is preliminary data.</text>
</comment>
<keyword evidence="3" id="KW-1185">Reference proteome</keyword>
<dbReference type="AlphaFoldDB" id="A0A9P9ISH2"/>
<evidence type="ECO:0000313" key="3">
    <source>
        <dbReference type="Proteomes" id="UP000700596"/>
    </source>
</evidence>
<name>A0A9P9ISH2_9PLEO</name>
<protein>
    <submittedName>
        <fullName evidence="2">Heterokaryon incompatibility protein-domain-containing protein</fullName>
    </submittedName>
</protein>
<reference evidence="2" key="1">
    <citation type="journal article" date="2021" name="Nat. Commun.">
        <title>Genetic determinants of endophytism in the Arabidopsis root mycobiome.</title>
        <authorList>
            <person name="Mesny F."/>
            <person name="Miyauchi S."/>
            <person name="Thiergart T."/>
            <person name="Pickel B."/>
            <person name="Atanasova L."/>
            <person name="Karlsson M."/>
            <person name="Huettel B."/>
            <person name="Barry K.W."/>
            <person name="Haridas S."/>
            <person name="Chen C."/>
            <person name="Bauer D."/>
            <person name="Andreopoulos W."/>
            <person name="Pangilinan J."/>
            <person name="LaButti K."/>
            <person name="Riley R."/>
            <person name="Lipzen A."/>
            <person name="Clum A."/>
            <person name="Drula E."/>
            <person name="Henrissat B."/>
            <person name="Kohler A."/>
            <person name="Grigoriev I.V."/>
            <person name="Martin F.M."/>
            <person name="Hacquard S."/>
        </authorList>
    </citation>
    <scope>NUCLEOTIDE SEQUENCE</scope>
    <source>
        <strain evidence="2">MPI-CAGE-CH-0243</strain>
    </source>
</reference>
<evidence type="ECO:0000259" key="1">
    <source>
        <dbReference type="Pfam" id="PF06985"/>
    </source>
</evidence>
<dbReference type="PANTHER" id="PTHR33112:SF16">
    <property type="entry name" value="HETEROKARYON INCOMPATIBILITY DOMAIN-CONTAINING PROTEIN"/>
    <property type="match status" value="1"/>
</dbReference>
<dbReference type="Proteomes" id="UP000700596">
    <property type="component" value="Unassembled WGS sequence"/>
</dbReference>
<gene>
    <name evidence="2" type="ORF">B0J11DRAFT_397172</name>
</gene>
<proteinExistence type="predicted"/>